<name>A0AA96F0L4_9FLAO</name>
<evidence type="ECO:0000313" key="1">
    <source>
        <dbReference type="EMBL" id="WNM20202.1"/>
    </source>
</evidence>
<evidence type="ECO:0000313" key="2">
    <source>
        <dbReference type="EMBL" id="WNM21592.1"/>
    </source>
</evidence>
<organism evidence="2 3">
    <name type="scientific">Flavobacterium capsici</name>
    <dbReference type="NCBI Taxonomy" id="3075618"/>
    <lineage>
        <taxon>Bacteria</taxon>
        <taxon>Pseudomonadati</taxon>
        <taxon>Bacteroidota</taxon>
        <taxon>Flavobacteriia</taxon>
        <taxon>Flavobacteriales</taxon>
        <taxon>Flavobacteriaceae</taxon>
        <taxon>Flavobacterium</taxon>
    </lineage>
</organism>
<proteinExistence type="predicted"/>
<evidence type="ECO:0008006" key="4">
    <source>
        <dbReference type="Google" id="ProtNLM"/>
    </source>
</evidence>
<gene>
    <name evidence="2" type="ORF">RN605_13025</name>
    <name evidence="1" type="ORF">RN608_05855</name>
</gene>
<accession>A0AA96F0L4</accession>
<dbReference type="EMBL" id="CP134878">
    <property type="protein sequence ID" value="WNM20202.1"/>
    <property type="molecule type" value="Genomic_DNA"/>
</dbReference>
<evidence type="ECO:0000313" key="3">
    <source>
        <dbReference type="Proteomes" id="UP001304515"/>
    </source>
</evidence>
<dbReference type="Gene3D" id="3.40.630.30">
    <property type="match status" value="1"/>
</dbReference>
<dbReference type="EMBL" id="CP134890">
    <property type="protein sequence ID" value="WNM21592.1"/>
    <property type="molecule type" value="Genomic_DNA"/>
</dbReference>
<dbReference type="AlphaFoldDB" id="A0AA96F0L4"/>
<dbReference type="KEGG" id="fcj:RN605_13025"/>
<accession>A0AA96J353</accession>
<protein>
    <recommendedName>
        <fullName evidence="4">N-acetyltransferase domain-containing protein</fullName>
    </recommendedName>
</protein>
<keyword evidence="3" id="KW-1185">Reference proteome</keyword>
<dbReference type="RefSeq" id="WP_313325469.1">
    <property type="nucleotide sequence ID" value="NZ_CP134878.1"/>
</dbReference>
<dbReference type="Proteomes" id="UP001304515">
    <property type="component" value="Chromosome"/>
</dbReference>
<sequence length="158" mass="18642">MIKKILKRIKIVSIDMLFYSMDASEFKQFNELDFIIQKDVSNPNKTKYFIEIDSRKIHESTLFKKIDILKLIHEKGPAIGECVTIPEFKGKSIYPFVINYIAKKELFENQNKEVFIIVDTNNISSIKGIEKAGFTLKSSVKAKRFLWFYFKRQIKNFK</sequence>
<reference evidence="2 3" key="1">
    <citation type="submission" date="2023-09" db="EMBL/GenBank/DDBJ databases">
        <title>Flavobacterium sp. a novel bacteria isolate from Pepper rhizosphere.</title>
        <authorList>
            <person name="Peng Y."/>
            <person name="Lee J."/>
        </authorList>
    </citation>
    <scope>NUCLEOTIDE SEQUENCE [LARGE SCALE GENOMIC DNA]</scope>
    <source>
        <strain evidence="1">PMR2A8</strain>
        <strain evidence="2 3">PMTSA4</strain>
    </source>
</reference>